<reference evidence="2 3" key="1">
    <citation type="submission" date="2019-07" db="EMBL/GenBank/DDBJ databases">
        <title>Whole genome shotgun sequence of Brevifollis gellanilyticus NBRC 108608.</title>
        <authorList>
            <person name="Hosoyama A."/>
            <person name="Uohara A."/>
            <person name="Ohji S."/>
            <person name="Ichikawa N."/>
        </authorList>
    </citation>
    <scope>NUCLEOTIDE SEQUENCE [LARGE SCALE GENOMIC DNA]</scope>
    <source>
        <strain evidence="2 3">NBRC 108608</strain>
    </source>
</reference>
<comment type="caution">
    <text evidence="2">The sequence shown here is derived from an EMBL/GenBank/DDBJ whole genome shotgun (WGS) entry which is preliminary data.</text>
</comment>
<dbReference type="Gene3D" id="3.30.450.40">
    <property type="match status" value="1"/>
</dbReference>
<proteinExistence type="predicted"/>
<dbReference type="AlphaFoldDB" id="A0A512MI87"/>
<dbReference type="OrthoDB" id="9813151at2"/>
<accession>A0A512MI87</accession>
<dbReference type="Pfam" id="PF13185">
    <property type="entry name" value="GAF_2"/>
    <property type="match status" value="1"/>
</dbReference>
<dbReference type="Proteomes" id="UP000321577">
    <property type="component" value="Unassembled WGS sequence"/>
</dbReference>
<sequence length="200" mass="21627">MNTLSSPCDLESVLATEELSRRSSPPLDPETESNALLILTRALASSPRDFFGTLVRSVLRLSGAGSTGISLLNEEEKRFVWPAVAGKLDSFLGSGTPSDFGPCGTVLERGKTLLFIHPEKHFTYLEPIHPPLEEVLLIPFYVGEKAVGTIWAVFHEAGQQFSAEHRRLLEAVSNFASSAYATLANTGALTPLLKMQPASS</sequence>
<dbReference type="SMART" id="SM00065">
    <property type="entry name" value="GAF"/>
    <property type="match status" value="1"/>
</dbReference>
<name>A0A512MI87_9BACT</name>
<keyword evidence="3" id="KW-1185">Reference proteome</keyword>
<dbReference type="RefSeq" id="WP_146856308.1">
    <property type="nucleotide sequence ID" value="NZ_BKAG01000102.1"/>
</dbReference>
<dbReference type="InterPro" id="IPR029016">
    <property type="entry name" value="GAF-like_dom_sf"/>
</dbReference>
<dbReference type="EMBL" id="BKAG01000102">
    <property type="protein sequence ID" value="GEP46439.1"/>
    <property type="molecule type" value="Genomic_DNA"/>
</dbReference>
<dbReference type="InterPro" id="IPR003018">
    <property type="entry name" value="GAF"/>
</dbReference>
<protein>
    <recommendedName>
        <fullName evidence="1">GAF domain-containing protein</fullName>
    </recommendedName>
</protein>
<dbReference type="SUPFAM" id="SSF55781">
    <property type="entry name" value="GAF domain-like"/>
    <property type="match status" value="1"/>
</dbReference>
<evidence type="ECO:0000259" key="1">
    <source>
        <dbReference type="SMART" id="SM00065"/>
    </source>
</evidence>
<feature type="domain" description="GAF" evidence="1">
    <location>
        <begin position="46"/>
        <end position="190"/>
    </location>
</feature>
<gene>
    <name evidence="2" type="ORF">BGE01nite_57300</name>
</gene>
<organism evidence="2 3">
    <name type="scientific">Brevifollis gellanilyticus</name>
    <dbReference type="NCBI Taxonomy" id="748831"/>
    <lineage>
        <taxon>Bacteria</taxon>
        <taxon>Pseudomonadati</taxon>
        <taxon>Verrucomicrobiota</taxon>
        <taxon>Verrucomicrobiia</taxon>
        <taxon>Verrucomicrobiales</taxon>
        <taxon>Verrucomicrobiaceae</taxon>
    </lineage>
</organism>
<evidence type="ECO:0000313" key="2">
    <source>
        <dbReference type="EMBL" id="GEP46439.1"/>
    </source>
</evidence>
<evidence type="ECO:0000313" key="3">
    <source>
        <dbReference type="Proteomes" id="UP000321577"/>
    </source>
</evidence>